<evidence type="ECO:0000313" key="2">
    <source>
        <dbReference type="Proteomes" id="UP001157006"/>
    </source>
</evidence>
<keyword evidence="2" id="KW-1185">Reference proteome</keyword>
<dbReference type="EMBL" id="OX451738">
    <property type="protein sequence ID" value="CAI8606573.1"/>
    <property type="molecule type" value="Genomic_DNA"/>
</dbReference>
<accession>A0AAV1AAL0</accession>
<evidence type="ECO:0008006" key="3">
    <source>
        <dbReference type="Google" id="ProtNLM"/>
    </source>
</evidence>
<name>A0AAV1AAL0_VICFA</name>
<gene>
    <name evidence="1" type="ORF">VFH_III236480</name>
</gene>
<protein>
    <recommendedName>
        <fullName evidence="3">Transmembrane protein</fullName>
    </recommendedName>
</protein>
<organism evidence="1 2">
    <name type="scientific">Vicia faba</name>
    <name type="common">Broad bean</name>
    <name type="synonym">Faba vulgaris</name>
    <dbReference type="NCBI Taxonomy" id="3906"/>
    <lineage>
        <taxon>Eukaryota</taxon>
        <taxon>Viridiplantae</taxon>
        <taxon>Streptophyta</taxon>
        <taxon>Embryophyta</taxon>
        <taxon>Tracheophyta</taxon>
        <taxon>Spermatophyta</taxon>
        <taxon>Magnoliopsida</taxon>
        <taxon>eudicotyledons</taxon>
        <taxon>Gunneridae</taxon>
        <taxon>Pentapetalae</taxon>
        <taxon>rosids</taxon>
        <taxon>fabids</taxon>
        <taxon>Fabales</taxon>
        <taxon>Fabaceae</taxon>
        <taxon>Papilionoideae</taxon>
        <taxon>50 kb inversion clade</taxon>
        <taxon>NPAAA clade</taxon>
        <taxon>Hologalegina</taxon>
        <taxon>IRL clade</taxon>
        <taxon>Fabeae</taxon>
        <taxon>Vicia</taxon>
    </lineage>
</organism>
<evidence type="ECO:0000313" key="1">
    <source>
        <dbReference type="EMBL" id="CAI8606573.1"/>
    </source>
</evidence>
<sequence>MKESSLELVELSRRMKSNDERREKLEKEEEIVFCDISMEVRSMEVTVVWVFWKVHRGFRFVSFRLYRFGINSLCPCELVHNLQVVAHMKIQFVVSCGRENKGVEPVQVERGSGCYCRMVGEGRKTVKAMIIWDCFQHFLAAFGTVIGCCYKAGKWVVCATAVGMIYNNLGQN</sequence>
<dbReference type="AlphaFoldDB" id="A0AAV1AAL0"/>
<reference evidence="1 2" key="1">
    <citation type="submission" date="2023-01" db="EMBL/GenBank/DDBJ databases">
        <authorList>
            <person name="Kreplak J."/>
        </authorList>
    </citation>
    <scope>NUCLEOTIDE SEQUENCE [LARGE SCALE GENOMIC DNA]</scope>
</reference>
<dbReference type="Proteomes" id="UP001157006">
    <property type="component" value="Chromosome 3"/>
</dbReference>
<proteinExistence type="predicted"/>